<dbReference type="GO" id="GO:0005765">
    <property type="term" value="C:lysosomal membrane"/>
    <property type="evidence" value="ECO:0007669"/>
    <property type="project" value="UniProtKB-SubCell"/>
</dbReference>
<keyword evidence="4" id="KW-1133">Transmembrane helix</keyword>
<keyword evidence="3" id="KW-0812">Transmembrane</keyword>
<dbReference type="AlphaFoldDB" id="A0A183CN01"/>
<evidence type="ECO:0000313" key="9">
    <source>
        <dbReference type="WBParaSite" id="GPLIN_001425800"/>
    </source>
</evidence>
<evidence type="ECO:0000256" key="1">
    <source>
        <dbReference type="ARBA" id="ARBA00004127"/>
    </source>
</evidence>
<sequence length="165" mass="18206">SPILFNTTTSTSSIIESANVGHSVPVPSAAAAAAVPSSSSSSSDNDATPLISNDYSNNSNRPPSSSAALLRKMFCSGRTARAIRPLLKYMVPLSVVYFSEYFINQGLLELLMFDCAHSFSLSPTSQYRWFQVLYQVGVFISRSSVKLFPKKLIYLNRRRKKNPKK</sequence>
<dbReference type="Proteomes" id="UP000050741">
    <property type="component" value="Unassembled WGS sequence"/>
</dbReference>
<dbReference type="GO" id="GO:0051453">
    <property type="term" value="P:regulation of intracellular pH"/>
    <property type="evidence" value="ECO:0007669"/>
    <property type="project" value="TreeGrafter"/>
</dbReference>
<dbReference type="PRINTS" id="PR01315">
    <property type="entry name" value="BATTENIN"/>
</dbReference>
<keyword evidence="8" id="KW-1185">Reference proteome</keyword>
<evidence type="ECO:0000256" key="4">
    <source>
        <dbReference type="ARBA" id="ARBA00022989"/>
    </source>
</evidence>
<accession>A0A183CN01</accession>
<evidence type="ECO:0000256" key="7">
    <source>
        <dbReference type="SAM" id="MobiDB-lite"/>
    </source>
</evidence>
<reference evidence="8" key="2">
    <citation type="submission" date="2014-05" db="EMBL/GenBank/DDBJ databases">
        <title>The genome and life-stage specific transcriptomes of Globodera pallida elucidate key aspects of plant parasitism by a cyst nematode.</title>
        <authorList>
            <person name="Cotton J.A."/>
            <person name="Lilley C.J."/>
            <person name="Jones L.M."/>
            <person name="Kikuchi T."/>
            <person name="Reid A.J."/>
            <person name="Thorpe P."/>
            <person name="Tsai I.J."/>
            <person name="Beasley H."/>
            <person name="Blok V."/>
            <person name="Cock P.J.A."/>
            <person name="Van den Akker S.E."/>
            <person name="Holroyd N."/>
            <person name="Hunt M."/>
            <person name="Mantelin S."/>
            <person name="Naghra H."/>
            <person name="Pain A."/>
            <person name="Palomares-Rius J.E."/>
            <person name="Zarowiecki M."/>
            <person name="Berriman M."/>
            <person name="Jones J.T."/>
            <person name="Urwin P.E."/>
        </authorList>
    </citation>
    <scope>NUCLEOTIDE SEQUENCE [LARGE SCALE GENOMIC DNA]</scope>
    <source>
        <strain evidence="8">Lindley</strain>
    </source>
</reference>
<dbReference type="Pfam" id="PF02487">
    <property type="entry name" value="CLN3"/>
    <property type="match status" value="1"/>
</dbReference>
<evidence type="ECO:0000313" key="8">
    <source>
        <dbReference type="Proteomes" id="UP000050741"/>
    </source>
</evidence>
<dbReference type="GO" id="GO:0012505">
    <property type="term" value="C:endomembrane system"/>
    <property type="evidence" value="ECO:0007669"/>
    <property type="project" value="UniProtKB-SubCell"/>
</dbReference>
<comment type="subcellular location">
    <subcellularLocation>
        <location evidence="1">Endomembrane system</location>
        <topology evidence="1">Multi-pass membrane protein</topology>
    </subcellularLocation>
    <subcellularLocation>
        <location evidence="6">Lysosome membrane</location>
        <topology evidence="6">Multi-pass membrane protein</topology>
    </subcellularLocation>
</comment>
<keyword evidence="6" id="KW-0458">Lysosome</keyword>
<keyword evidence="5" id="KW-0472">Membrane</keyword>
<evidence type="ECO:0000256" key="5">
    <source>
        <dbReference type="ARBA" id="ARBA00023136"/>
    </source>
</evidence>
<evidence type="ECO:0000256" key="2">
    <source>
        <dbReference type="ARBA" id="ARBA00022448"/>
    </source>
</evidence>
<protein>
    <recommendedName>
        <fullName evidence="6">Battenin</fullName>
    </recommendedName>
</protein>
<dbReference type="PANTHER" id="PTHR10981:SF0">
    <property type="entry name" value="BATTENIN"/>
    <property type="match status" value="1"/>
</dbReference>
<evidence type="ECO:0000256" key="6">
    <source>
        <dbReference type="RuleBase" id="RU361113"/>
    </source>
</evidence>
<dbReference type="WBParaSite" id="GPLIN_001425800">
    <property type="protein sequence ID" value="GPLIN_001425800"/>
    <property type="gene ID" value="GPLIN_001425800"/>
</dbReference>
<feature type="compositionally biased region" description="Low complexity" evidence="7">
    <location>
        <begin position="52"/>
        <end position="64"/>
    </location>
</feature>
<dbReference type="PANTHER" id="PTHR10981">
    <property type="entry name" value="BATTENIN"/>
    <property type="match status" value="1"/>
</dbReference>
<reference evidence="8" key="1">
    <citation type="submission" date="2013-12" db="EMBL/GenBank/DDBJ databases">
        <authorList>
            <person name="Aslett M."/>
        </authorList>
    </citation>
    <scope>NUCLEOTIDE SEQUENCE [LARGE SCALE GENOMIC DNA]</scope>
    <source>
        <strain evidence="8">Lindley</strain>
    </source>
</reference>
<keyword evidence="2" id="KW-0813">Transport</keyword>
<comment type="similarity">
    <text evidence="6">Belongs to the battenin family.</text>
</comment>
<organism evidence="8 9">
    <name type="scientific">Globodera pallida</name>
    <name type="common">Potato cyst nematode worm</name>
    <name type="synonym">Heterodera pallida</name>
    <dbReference type="NCBI Taxonomy" id="36090"/>
    <lineage>
        <taxon>Eukaryota</taxon>
        <taxon>Metazoa</taxon>
        <taxon>Ecdysozoa</taxon>
        <taxon>Nematoda</taxon>
        <taxon>Chromadorea</taxon>
        <taxon>Rhabditida</taxon>
        <taxon>Tylenchina</taxon>
        <taxon>Tylenchomorpha</taxon>
        <taxon>Tylenchoidea</taxon>
        <taxon>Heteroderidae</taxon>
        <taxon>Heteroderinae</taxon>
        <taxon>Globodera</taxon>
    </lineage>
</organism>
<evidence type="ECO:0000256" key="3">
    <source>
        <dbReference type="ARBA" id="ARBA00022692"/>
    </source>
</evidence>
<proteinExistence type="inferred from homology"/>
<name>A0A183CN01_GLOPA</name>
<dbReference type="InterPro" id="IPR003492">
    <property type="entry name" value="Battenin_disease_Cln3"/>
</dbReference>
<feature type="region of interest" description="Disordered" evidence="7">
    <location>
        <begin position="35"/>
        <end position="64"/>
    </location>
</feature>
<reference evidence="9" key="3">
    <citation type="submission" date="2016-06" db="UniProtKB">
        <authorList>
            <consortium name="WormBaseParasite"/>
        </authorList>
    </citation>
    <scope>IDENTIFICATION</scope>
</reference>
<dbReference type="GO" id="GO:0007040">
    <property type="term" value="P:lysosome organization"/>
    <property type="evidence" value="ECO:0007669"/>
    <property type="project" value="TreeGrafter"/>
</dbReference>